<reference evidence="1 2" key="1">
    <citation type="submission" date="2016-05" db="EMBL/GenBank/DDBJ databases">
        <title>Microbial solvent formation.</title>
        <authorList>
            <person name="Poehlein A."/>
            <person name="Montoya Solano J.D."/>
            <person name="Flitsch S."/>
            <person name="Krabben P."/>
            <person name="Duerre P."/>
            <person name="Daniel R."/>
        </authorList>
    </citation>
    <scope>NUCLEOTIDE SEQUENCE [LARGE SCALE GENOMIC DNA]</scope>
    <source>
        <strain evidence="1 2">DSM 53</strain>
    </source>
</reference>
<proteinExistence type="predicted"/>
<gene>
    <name evidence="1" type="ORF">CLBCK_27840</name>
</gene>
<dbReference type="Proteomes" id="UP000190973">
    <property type="component" value="Unassembled WGS sequence"/>
</dbReference>
<comment type="caution">
    <text evidence="1">The sequence shown here is derived from an EMBL/GenBank/DDBJ whole genome shotgun (WGS) entry which is preliminary data.</text>
</comment>
<dbReference type="CDD" id="cd05483">
    <property type="entry name" value="retropepsin_like_bacteria"/>
    <property type="match status" value="1"/>
</dbReference>
<evidence type="ECO:0008006" key="3">
    <source>
        <dbReference type="Google" id="ProtNLM"/>
    </source>
</evidence>
<accession>A0A1S8S5H0</accession>
<name>A0A1S8S5H0_CLOBE</name>
<dbReference type="AlphaFoldDB" id="A0A1S8S5H0"/>
<dbReference type="InterPro" id="IPR034122">
    <property type="entry name" value="Retropepsin-like_bacterial"/>
</dbReference>
<organism evidence="1 2">
    <name type="scientific">Clostridium beijerinckii</name>
    <name type="common">Clostridium MP</name>
    <dbReference type="NCBI Taxonomy" id="1520"/>
    <lineage>
        <taxon>Bacteria</taxon>
        <taxon>Bacillati</taxon>
        <taxon>Bacillota</taxon>
        <taxon>Clostridia</taxon>
        <taxon>Eubacteriales</taxon>
        <taxon>Clostridiaceae</taxon>
        <taxon>Clostridium</taxon>
    </lineage>
</organism>
<dbReference type="InterPro" id="IPR021109">
    <property type="entry name" value="Peptidase_aspartic_dom_sf"/>
</dbReference>
<dbReference type="Gene3D" id="2.40.70.10">
    <property type="entry name" value="Acid Proteases"/>
    <property type="match status" value="1"/>
</dbReference>
<evidence type="ECO:0000313" key="2">
    <source>
        <dbReference type="Proteomes" id="UP000190973"/>
    </source>
</evidence>
<dbReference type="SUPFAM" id="SSF50630">
    <property type="entry name" value="Acid proteases"/>
    <property type="match status" value="1"/>
</dbReference>
<dbReference type="Pfam" id="PF13650">
    <property type="entry name" value="Asp_protease_2"/>
    <property type="match status" value="1"/>
</dbReference>
<sequence>MVKLDLKYGLPFCNVNLCYNEKIISIKNVLLDTGSGGSVFKMDVVEDIGITIEDDDIIESISGIGGTEFVYKKDIDSISLGMLKLDNFKIEVGVMDYGFEINGILGMDFMKVVGAVINLDKMEVSKLNSQIQ</sequence>
<evidence type="ECO:0000313" key="1">
    <source>
        <dbReference type="EMBL" id="OOM60707.1"/>
    </source>
</evidence>
<dbReference type="RefSeq" id="WP_077839279.1">
    <property type="nucleotide sequence ID" value="NZ_JABTAE010000001.1"/>
</dbReference>
<dbReference type="EMBL" id="LZZI01000048">
    <property type="protein sequence ID" value="OOM60707.1"/>
    <property type="molecule type" value="Genomic_DNA"/>
</dbReference>
<protein>
    <recommendedName>
        <fullName evidence="3">Aspartyl protease</fullName>
    </recommendedName>
</protein>